<reference evidence="6" key="3">
    <citation type="submission" date="2021-01" db="EMBL/GenBank/DDBJ databases">
        <title>Phytophthora aleatoria, a newly-described species from Pinus radiata is distinct from Phytophthora cactorum isolates based on comparative genomics.</title>
        <authorList>
            <person name="Mcdougal R."/>
            <person name="Panda P."/>
            <person name="Williams N."/>
            <person name="Studholme D.J."/>
        </authorList>
    </citation>
    <scope>NUCLEOTIDE SEQUENCE</scope>
    <source>
        <strain evidence="6">NZFS 3830</strain>
    </source>
</reference>
<dbReference type="Proteomes" id="UP000760860">
    <property type="component" value="Unassembled WGS sequence"/>
</dbReference>
<evidence type="ECO:0000313" key="7">
    <source>
        <dbReference type="EMBL" id="RAW36448.1"/>
    </source>
</evidence>
<dbReference type="EMBL" id="RCMK01001017">
    <property type="protein sequence ID" value="KAG2904615.1"/>
    <property type="molecule type" value="Genomic_DNA"/>
</dbReference>
<dbReference type="Proteomes" id="UP000697107">
    <property type="component" value="Unassembled WGS sequence"/>
</dbReference>
<keyword evidence="8" id="KW-1185">Reference proteome</keyword>
<dbReference type="EMBL" id="RCMI01001010">
    <property type="protein sequence ID" value="KAG2892356.1"/>
    <property type="molecule type" value="Genomic_DNA"/>
</dbReference>
<dbReference type="EMBL" id="RCMV01000510">
    <property type="protein sequence ID" value="KAG3216102.1"/>
    <property type="molecule type" value="Genomic_DNA"/>
</dbReference>
<reference evidence="1" key="2">
    <citation type="submission" date="2018-10" db="EMBL/GenBank/DDBJ databases">
        <title>Effector identification in a new, highly contiguous assembly of the strawberry crown rot pathogen Phytophthora cactorum.</title>
        <authorList>
            <person name="Armitage A.D."/>
            <person name="Nellist C.F."/>
            <person name="Bates H."/>
            <person name="Vickerstaff R.J."/>
            <person name="Harrison R.J."/>
        </authorList>
    </citation>
    <scope>NUCLEOTIDE SEQUENCE</scope>
    <source>
        <strain evidence="1">15-7</strain>
        <strain evidence="2">4032</strain>
        <strain evidence="3">4040</strain>
        <strain evidence="4">P415</strain>
        <strain evidence="5">P421</strain>
    </source>
</reference>
<sequence>MLLVDARAFNKILANIEANRWKEKFVIGYLLDPLVQKFVNQFTVEKWSTKTLAAKMGISKSTAVNAKEYEAFSVLVQNRLYRRASEDENSTIRSNTEKLLMELGNNLVTQRYFGPFIAGRLTDTVLRDVLKVTETRKDSTEYEAVALLIRAREVSQNPV</sequence>
<name>A0A329SL51_9STRA</name>
<proteinExistence type="predicted"/>
<dbReference type="Proteomes" id="UP000251314">
    <property type="component" value="Unassembled WGS sequence"/>
</dbReference>
<protein>
    <submittedName>
        <fullName evidence="7">Uncharacterized protein</fullName>
    </submittedName>
</protein>
<dbReference type="Proteomes" id="UP000735874">
    <property type="component" value="Unassembled WGS sequence"/>
</dbReference>
<reference evidence="7 8" key="1">
    <citation type="submission" date="2018-01" db="EMBL/GenBank/DDBJ databases">
        <title>Draft genome of the strawberry crown rot pathogen Phytophthora cactorum.</title>
        <authorList>
            <person name="Armitage A.D."/>
            <person name="Lysoe E."/>
            <person name="Nellist C.F."/>
            <person name="Harrison R.J."/>
            <person name="Brurberg M.B."/>
        </authorList>
    </citation>
    <scope>NUCLEOTIDE SEQUENCE [LARGE SCALE GENOMIC DNA]</scope>
    <source>
        <strain evidence="7 8">10300</strain>
    </source>
</reference>
<dbReference type="EMBL" id="MJFZ01000139">
    <property type="protein sequence ID" value="RAW36448.1"/>
    <property type="molecule type" value="Genomic_DNA"/>
</dbReference>
<dbReference type="EMBL" id="RCML01000558">
    <property type="protein sequence ID" value="KAG2973859.1"/>
    <property type="molecule type" value="Genomic_DNA"/>
</dbReference>
<comment type="caution">
    <text evidence="7">The sequence shown here is derived from an EMBL/GenBank/DDBJ whole genome shotgun (WGS) entry which is preliminary data.</text>
</comment>
<evidence type="ECO:0000313" key="4">
    <source>
        <dbReference type="EMBL" id="KAG2973859.1"/>
    </source>
</evidence>
<dbReference type="EMBL" id="RCMG01000984">
    <property type="protein sequence ID" value="KAG2839968.1"/>
    <property type="molecule type" value="Genomic_DNA"/>
</dbReference>
<dbReference type="OrthoDB" id="124001at2759"/>
<evidence type="ECO:0000313" key="1">
    <source>
        <dbReference type="EMBL" id="KAG2839968.1"/>
    </source>
</evidence>
<dbReference type="Proteomes" id="UP000688947">
    <property type="component" value="Unassembled WGS sequence"/>
</dbReference>
<dbReference type="VEuPathDB" id="FungiDB:PC110_g7279"/>
<dbReference type="Proteomes" id="UP000774804">
    <property type="component" value="Unassembled WGS sequence"/>
</dbReference>
<gene>
    <name evidence="6" type="ORF">JG687_00014717</name>
    <name evidence="7" type="ORF">PC110_g7279</name>
    <name evidence="1" type="ORF">PC113_g19355</name>
    <name evidence="2" type="ORF">PC115_g18858</name>
    <name evidence="3" type="ORF">PC117_g20988</name>
    <name evidence="4" type="ORF">PC118_g14885</name>
    <name evidence="5" type="ORF">PC129_g13039</name>
</gene>
<dbReference type="AlphaFoldDB" id="A0A329SL51"/>
<evidence type="ECO:0000313" key="6">
    <source>
        <dbReference type="EMBL" id="KAG6949658.1"/>
    </source>
</evidence>
<accession>A0A329SL51</accession>
<evidence type="ECO:0000313" key="8">
    <source>
        <dbReference type="Proteomes" id="UP000251314"/>
    </source>
</evidence>
<evidence type="ECO:0000313" key="2">
    <source>
        <dbReference type="EMBL" id="KAG2892356.1"/>
    </source>
</evidence>
<dbReference type="EMBL" id="JAENGZ010001221">
    <property type="protein sequence ID" value="KAG6949658.1"/>
    <property type="molecule type" value="Genomic_DNA"/>
</dbReference>
<evidence type="ECO:0000313" key="5">
    <source>
        <dbReference type="EMBL" id="KAG3216102.1"/>
    </source>
</evidence>
<evidence type="ECO:0000313" key="3">
    <source>
        <dbReference type="EMBL" id="KAG2904615.1"/>
    </source>
</evidence>
<organism evidence="7 8">
    <name type="scientific">Phytophthora cactorum</name>
    <dbReference type="NCBI Taxonomy" id="29920"/>
    <lineage>
        <taxon>Eukaryota</taxon>
        <taxon>Sar</taxon>
        <taxon>Stramenopiles</taxon>
        <taxon>Oomycota</taxon>
        <taxon>Peronosporomycetes</taxon>
        <taxon>Peronosporales</taxon>
        <taxon>Peronosporaceae</taxon>
        <taxon>Phytophthora</taxon>
    </lineage>
</organism>
<dbReference type="Proteomes" id="UP000736787">
    <property type="component" value="Unassembled WGS sequence"/>
</dbReference>